<evidence type="ECO:0000313" key="2">
    <source>
        <dbReference type="EMBL" id="CAL2103255.1"/>
    </source>
</evidence>
<gene>
    <name evidence="2" type="ORF">T190423A01A_30369</name>
</gene>
<keyword evidence="3" id="KW-1185">Reference proteome</keyword>
<comment type="caution">
    <text evidence="2">The sequence shown here is derived from an EMBL/GenBank/DDBJ whole genome shotgun (WGS) entry which is preliminary data.</text>
</comment>
<proteinExistence type="predicted"/>
<dbReference type="EMBL" id="CAXJIO010000012">
    <property type="protein sequence ID" value="CAL2103255.1"/>
    <property type="molecule type" value="Genomic_DNA"/>
</dbReference>
<protein>
    <submittedName>
        <fullName evidence="2">TackOD1 domain-containing protein</fullName>
    </submittedName>
</protein>
<organism evidence="2 3">
    <name type="scientific">Tenacibaculum polynesiense</name>
    <dbReference type="NCBI Taxonomy" id="3137857"/>
    <lineage>
        <taxon>Bacteria</taxon>
        <taxon>Pseudomonadati</taxon>
        <taxon>Bacteroidota</taxon>
        <taxon>Flavobacteriia</taxon>
        <taxon>Flavobacteriales</taxon>
        <taxon>Flavobacteriaceae</taxon>
        <taxon>Tenacibaculum</taxon>
    </lineage>
</organism>
<dbReference type="RefSeq" id="WP_348717361.1">
    <property type="nucleotide sequence ID" value="NZ_CAXJIO010000012.1"/>
</dbReference>
<name>A0ABM9PCC2_9FLAO</name>
<dbReference type="Proteomes" id="UP001497527">
    <property type="component" value="Unassembled WGS sequence"/>
</dbReference>
<feature type="domain" description="Thaumarchaeal output" evidence="1">
    <location>
        <begin position="120"/>
        <end position="304"/>
    </location>
</feature>
<dbReference type="Pfam" id="PF18551">
    <property type="entry name" value="TackOD1"/>
    <property type="match status" value="1"/>
</dbReference>
<evidence type="ECO:0000313" key="3">
    <source>
        <dbReference type="Proteomes" id="UP001497527"/>
    </source>
</evidence>
<dbReference type="InterPro" id="IPR040572">
    <property type="entry name" value="TackOD1"/>
</dbReference>
<accession>A0ABM9PCC2</accession>
<evidence type="ECO:0000259" key="1">
    <source>
        <dbReference type="Pfam" id="PF18551"/>
    </source>
</evidence>
<sequence>MINLLKYNNNARKVVYNGYSLLMVSHINELKNEQLEYLDGFIIDTEDKQHALDILKQLRLLEKVKIGLLPIFINSMYKLSKSIEIHADGTVDISMSSSYIQRVLVIKKRINQLVVPDLDSHQELLQYKILAFCFTRNKTISPITSRNSLIGYEFPYISLLFKPSEMISMLSMLNKLSEDKLLTSSLYDYVHLCKSCASSYVNFRECCPKCDSIDIKPHDMVHHFVCAHVAPEKDFKVDDGLHCPKCDKQLRHIGIDYDKPSTIYSCNTCNHEFQNTNMKALCIDCETEHELDELLEKAIQSYSLTQKGENQVISIEKSGNDKQEYSIGNVSLSLFRILLKQEIQRVKTTNCSSYFVEISFQNSQLQLLNADVKKELTKEVAGIIKSYLKEADILNSQSFNCYYLLLPETREDQLERLENIQYNLSKLLSDNIENVQQKIEIRYDKITPEKQVHNFFTQ</sequence>
<reference evidence="2 3" key="1">
    <citation type="submission" date="2024-05" db="EMBL/GenBank/DDBJ databases">
        <authorList>
            <person name="Duchaud E."/>
        </authorList>
    </citation>
    <scope>NUCLEOTIDE SEQUENCE [LARGE SCALE GENOMIC DNA]</scope>
    <source>
        <strain evidence="2">Ena-SAMPLE-TAB-13-05-2024-13:56:06:370-140308</strain>
    </source>
</reference>